<comment type="caution">
    <text evidence="2">The sequence shown here is derived from an EMBL/GenBank/DDBJ whole genome shotgun (WGS) entry which is preliminary data.</text>
</comment>
<evidence type="ECO:0000256" key="1">
    <source>
        <dbReference type="SAM" id="Phobius"/>
    </source>
</evidence>
<dbReference type="InterPro" id="IPR021215">
    <property type="entry name" value="DUF2752"/>
</dbReference>
<keyword evidence="1" id="KW-0472">Membrane</keyword>
<sequence length="123" mass="13952">MILVLLVPLLAYTRLYFWLHPRDLTFDPSLFMWLTGKPDPTCGLTRTFAYTWRGDLLQAIHVYPLGPLLFAASVVAIVAAGVSLIRGRSLSVHFDPRVRRLVYVLLGTALLLNWLSKLLWLGM</sequence>
<keyword evidence="1" id="KW-1133">Transmembrane helix</keyword>
<dbReference type="RefSeq" id="WP_338198617.1">
    <property type="nucleotide sequence ID" value="NZ_JAEKNR010000024.1"/>
</dbReference>
<evidence type="ECO:0000313" key="3">
    <source>
        <dbReference type="Proteomes" id="UP000612893"/>
    </source>
</evidence>
<evidence type="ECO:0000313" key="2">
    <source>
        <dbReference type="EMBL" id="MBJ7596786.1"/>
    </source>
</evidence>
<dbReference type="Proteomes" id="UP000612893">
    <property type="component" value="Unassembled WGS sequence"/>
</dbReference>
<dbReference type="EMBL" id="JAEKNR010000024">
    <property type="protein sequence ID" value="MBJ7596786.1"/>
    <property type="molecule type" value="Genomic_DNA"/>
</dbReference>
<gene>
    <name evidence="2" type="ORF">JF922_01680</name>
</gene>
<organism evidence="2 3">
    <name type="scientific">Candidatus Nephthysia bennettiae</name>
    <dbReference type="NCBI Taxonomy" id="3127016"/>
    <lineage>
        <taxon>Bacteria</taxon>
        <taxon>Bacillati</taxon>
        <taxon>Candidatus Dormiibacterota</taxon>
        <taxon>Candidatus Dormibacteria</taxon>
        <taxon>Candidatus Dormibacterales</taxon>
        <taxon>Candidatus Dormibacteraceae</taxon>
        <taxon>Candidatus Nephthysia</taxon>
    </lineage>
</organism>
<keyword evidence="1" id="KW-0812">Transmembrane</keyword>
<keyword evidence="3" id="KW-1185">Reference proteome</keyword>
<reference evidence="2" key="1">
    <citation type="submission" date="2020-10" db="EMBL/GenBank/DDBJ databases">
        <title>Ca. Dormibacterota MAGs.</title>
        <authorList>
            <person name="Montgomery K."/>
        </authorList>
    </citation>
    <scope>NUCLEOTIDE SEQUENCE [LARGE SCALE GENOMIC DNA]</scope>
    <source>
        <strain evidence="2">SC8812_S17_10</strain>
    </source>
</reference>
<feature type="transmembrane region" description="Helical" evidence="1">
    <location>
        <begin position="101"/>
        <end position="120"/>
    </location>
</feature>
<protein>
    <submittedName>
        <fullName evidence="2">DUF2752 domain-containing protein</fullName>
    </submittedName>
</protein>
<dbReference type="Pfam" id="PF10825">
    <property type="entry name" value="DUF2752"/>
    <property type="match status" value="1"/>
</dbReference>
<accession>A0A934JVY5</accession>
<feature type="transmembrane region" description="Helical" evidence="1">
    <location>
        <begin position="62"/>
        <end position="85"/>
    </location>
</feature>
<proteinExistence type="predicted"/>
<name>A0A934JVY5_9BACT</name>
<dbReference type="AlphaFoldDB" id="A0A934JVY5"/>